<name>A0A1R4FJA4_9MICO</name>
<keyword evidence="2" id="KW-1185">Reference proteome</keyword>
<accession>A0A1R4FJA4</accession>
<dbReference type="EMBL" id="FUHU01000025">
    <property type="protein sequence ID" value="SJM55978.1"/>
    <property type="molecule type" value="Genomic_DNA"/>
</dbReference>
<dbReference type="AlphaFoldDB" id="A0A1R4FJA4"/>
<gene>
    <name evidence="1" type="ORF">CZ674_04800</name>
</gene>
<organism evidence="1 2">
    <name type="scientific">Agrococcus casei LMG 22410</name>
    <dbReference type="NCBI Taxonomy" id="1255656"/>
    <lineage>
        <taxon>Bacteria</taxon>
        <taxon>Bacillati</taxon>
        <taxon>Actinomycetota</taxon>
        <taxon>Actinomycetes</taxon>
        <taxon>Micrococcales</taxon>
        <taxon>Microbacteriaceae</taxon>
        <taxon>Agrococcus</taxon>
    </lineage>
</organism>
<proteinExistence type="predicted"/>
<evidence type="ECO:0000313" key="2">
    <source>
        <dbReference type="Proteomes" id="UP000195787"/>
    </source>
</evidence>
<reference evidence="1 2" key="1">
    <citation type="submission" date="2017-02" db="EMBL/GenBank/DDBJ databases">
        <authorList>
            <person name="Peterson S.W."/>
        </authorList>
    </citation>
    <scope>NUCLEOTIDE SEQUENCE [LARGE SCALE GENOMIC DNA]</scope>
    <source>
        <strain evidence="1 2">LMG 22410</strain>
    </source>
</reference>
<dbReference type="RefSeq" id="WP_086991414.1">
    <property type="nucleotide sequence ID" value="NZ_FUHU01000025.1"/>
</dbReference>
<dbReference type="Proteomes" id="UP000195787">
    <property type="component" value="Unassembled WGS sequence"/>
</dbReference>
<evidence type="ECO:0000313" key="1">
    <source>
        <dbReference type="EMBL" id="SJM55978.1"/>
    </source>
</evidence>
<dbReference type="GeneID" id="303172524"/>
<protein>
    <submittedName>
        <fullName evidence="1">Uncharacterized protein</fullName>
    </submittedName>
</protein>
<sequence>MQFFKVTYDWHVGVALVAVDLEAEQFFRYVASTGLWHLEQELSNGYLFGDGGAQFSEISPAAAAAMMPQLPKYDLRSPRKRHVLQGYELQMQQSPDQVRTSAEVGLTMQQISSRPTKAPGMAKLIRGSGKYRVIALYDGSRDAKKRQRAAEALSTSAAATLSSGKVEVETKVEQKLLRGAVKYAVVGRRQRGRAAERTVSG</sequence>